<proteinExistence type="predicted"/>
<dbReference type="Gene3D" id="1.25.40.20">
    <property type="entry name" value="Ankyrin repeat-containing domain"/>
    <property type="match status" value="4"/>
</dbReference>
<dbReference type="Pfam" id="PF00023">
    <property type="entry name" value="Ank"/>
    <property type="match status" value="1"/>
</dbReference>
<dbReference type="PRINTS" id="PR01415">
    <property type="entry name" value="ANKYRIN"/>
</dbReference>
<name>A0A6H5JAK1_9HYME</name>
<reference evidence="4 5" key="1">
    <citation type="submission" date="2020-02" db="EMBL/GenBank/DDBJ databases">
        <authorList>
            <person name="Ferguson B K."/>
        </authorList>
    </citation>
    <scope>NUCLEOTIDE SEQUENCE [LARGE SCALE GENOMIC DNA]</scope>
</reference>
<organism evidence="4 5">
    <name type="scientific">Trichogramma brassicae</name>
    <dbReference type="NCBI Taxonomy" id="86971"/>
    <lineage>
        <taxon>Eukaryota</taxon>
        <taxon>Metazoa</taxon>
        <taxon>Ecdysozoa</taxon>
        <taxon>Arthropoda</taxon>
        <taxon>Hexapoda</taxon>
        <taxon>Insecta</taxon>
        <taxon>Pterygota</taxon>
        <taxon>Neoptera</taxon>
        <taxon>Endopterygota</taxon>
        <taxon>Hymenoptera</taxon>
        <taxon>Apocrita</taxon>
        <taxon>Proctotrupomorpha</taxon>
        <taxon>Chalcidoidea</taxon>
        <taxon>Trichogrammatidae</taxon>
        <taxon>Trichogramma</taxon>
    </lineage>
</organism>
<gene>
    <name evidence="4" type="ORF">TBRA_LOCUS16189</name>
</gene>
<dbReference type="AlphaFoldDB" id="A0A6H5JAK1"/>
<dbReference type="Pfam" id="PF12796">
    <property type="entry name" value="Ank_2"/>
    <property type="match status" value="4"/>
</dbReference>
<dbReference type="InterPro" id="IPR002110">
    <property type="entry name" value="Ankyrin_rpt"/>
</dbReference>
<evidence type="ECO:0000256" key="1">
    <source>
        <dbReference type="ARBA" id="ARBA00022737"/>
    </source>
</evidence>
<dbReference type="SUPFAM" id="SSF48403">
    <property type="entry name" value="Ankyrin repeat"/>
    <property type="match status" value="2"/>
</dbReference>
<feature type="repeat" description="ANK" evidence="3">
    <location>
        <begin position="583"/>
        <end position="623"/>
    </location>
</feature>
<feature type="repeat" description="ANK" evidence="3">
    <location>
        <begin position="349"/>
        <end position="381"/>
    </location>
</feature>
<dbReference type="EMBL" id="CADCXV010001472">
    <property type="protein sequence ID" value="CAB0044601.1"/>
    <property type="molecule type" value="Genomic_DNA"/>
</dbReference>
<keyword evidence="1" id="KW-0677">Repeat</keyword>
<feature type="repeat" description="ANK" evidence="3">
    <location>
        <begin position="431"/>
        <end position="463"/>
    </location>
</feature>
<feature type="repeat" description="ANK" evidence="3">
    <location>
        <begin position="506"/>
        <end position="541"/>
    </location>
</feature>
<accession>A0A6H5JAK1</accession>
<dbReference type="OrthoDB" id="496981at2759"/>
<keyword evidence="5" id="KW-1185">Reference proteome</keyword>
<dbReference type="PROSITE" id="PS50297">
    <property type="entry name" value="ANK_REP_REGION"/>
    <property type="match status" value="5"/>
</dbReference>
<evidence type="ECO:0000256" key="3">
    <source>
        <dbReference type="PROSITE-ProRule" id="PRU00023"/>
    </source>
</evidence>
<dbReference type="Proteomes" id="UP000479190">
    <property type="component" value="Unassembled WGS sequence"/>
</dbReference>
<feature type="repeat" description="ANK" evidence="3">
    <location>
        <begin position="275"/>
        <end position="307"/>
    </location>
</feature>
<protein>
    <submittedName>
        <fullName evidence="4">Uncharacterized protein</fullName>
    </submittedName>
</protein>
<feature type="repeat" description="ANK" evidence="3">
    <location>
        <begin position="748"/>
        <end position="776"/>
    </location>
</feature>
<dbReference type="SMART" id="SM00248">
    <property type="entry name" value="ANK"/>
    <property type="match status" value="13"/>
</dbReference>
<dbReference type="PROSITE" id="PS50088">
    <property type="entry name" value="ANK_REPEAT"/>
    <property type="match status" value="7"/>
</dbReference>
<keyword evidence="2 3" id="KW-0040">ANK repeat</keyword>
<feature type="repeat" description="ANK" evidence="3">
    <location>
        <begin position="664"/>
        <end position="703"/>
    </location>
</feature>
<dbReference type="PANTHER" id="PTHR24173">
    <property type="entry name" value="ANKYRIN REPEAT CONTAINING"/>
    <property type="match status" value="1"/>
</dbReference>
<dbReference type="PANTHER" id="PTHR24173:SF74">
    <property type="entry name" value="ANKYRIN REPEAT DOMAIN-CONTAINING PROTEIN 16"/>
    <property type="match status" value="1"/>
</dbReference>
<evidence type="ECO:0000313" key="4">
    <source>
        <dbReference type="EMBL" id="CAB0044601.1"/>
    </source>
</evidence>
<evidence type="ECO:0000313" key="5">
    <source>
        <dbReference type="Proteomes" id="UP000479190"/>
    </source>
</evidence>
<evidence type="ECO:0000256" key="2">
    <source>
        <dbReference type="ARBA" id="ARBA00023043"/>
    </source>
</evidence>
<sequence length="1178" mass="133590">MPNLSDRVAQRDIRCTRLQRIVYCTHARTLYGDFTTGNSLVSRVAVLVTPACVCGVLNSALLRHVHVHVPVIVVAFENSTLPSAESLKRDDVQFQLQFRESRNFIAARAAFDTSANLLSGACAYKDRYHFLDVLYPILVEHAWEGRFPDLREIFRPEEIECLLADSISYWAGQEHSVRRQRFIEFVTRTGYRDEPEVDEDGKPVLRRTTALLRAAKKQYHNCVRMLFKIYDRFDVNYVDKSGLTHFHAACMSDCLEIVEKFLELGQDANCITQRTTDSPLHLAVFYGRKKVVELLLSHGADPNSTDSVGNTPLHVICKKKYFDDDLVEVFFKISDEKHRPVRVDARDRMGRTPLLSALIWCHEKLVELLLRRDADPHLIDAKGLSAMHFICMGNFRAQHDLERGVKCATLLFEIGKEKHRPSMQINVRDRSGNTPLHYALTNSDRRMIELLLRNGADTSVANKEGSTPLHMIMCTNFHNGHELVEMLFKISEENHQTVRVNARDIKGNTPLHLALQSRNLDIVKTSELLLRNGADFNLANAEGLTALHFMCKDCKIGHDVVDMLFQISEENHQTVRVNATDKLGNTPLYYAVAPIHSDCGIYWLRPIVQTLLKNDANPNLANNNGIAPLHNACQGNHSVEFLKMLFELGNDAYKPLQVNSQDDSGRTPLRYALSNLKLDQFSTIKKVAELLLRSGVDPNLADNDGSTALHMIFDRCEKRYCDDGLVKMFFETCDERRVPVPLDVPNKLGWTPLQRAVANVRLDVVDLLLNRGADLSSFVFPDANYFAKRIDSLWFLPRDVSKIVLSSSVLIVERLEKEGYVLDLCDAVAVMNIFRNYGLFQKSSDLEKRWYDDEEFASKAKEVMWNSSLSLYDLTRLKPTEASKKLNYTDLLKFVHSQKMYDVPSSFQTACIVHLCEIASRRFFREWALECFMALTRYRLPILCSSNFKNFFCKIAHILDLRATKSRIHARCVSATASASTRIYLRCCAAHVIAGWAEGLKVREPYISPPESTARATTTTTTMLQQCLTRPLLTTCGLQECSSAFLKRFTFAIIARMPMAHESSDADTVRKALHCDDKSSTGGGAAARPSTAMRSERIAIYTRRSRSAYLPCCAIFDLLRLLFSENNGAHNGALTLFYATRASTGSRRPINRSPLTGTPLLLLYHRDIALLYRAHVYI</sequence>
<dbReference type="InterPro" id="IPR036770">
    <property type="entry name" value="Ankyrin_rpt-contain_sf"/>
</dbReference>